<dbReference type="RefSeq" id="WP_359878256.1">
    <property type="nucleotide sequence ID" value="NZ_JBEYHT010000028.1"/>
</dbReference>
<dbReference type="Pfam" id="PF22765">
    <property type="entry name" value="DUF7010"/>
    <property type="match status" value="1"/>
</dbReference>
<feature type="transmembrane region" description="Helical" evidence="1">
    <location>
        <begin position="40"/>
        <end position="59"/>
    </location>
</feature>
<proteinExistence type="predicted"/>
<dbReference type="KEGG" id="slau:SLA_5356"/>
<dbReference type="AlphaFoldDB" id="A0A160P3P7"/>
<name>A0A160P3P7_STRLU</name>
<dbReference type="InterPro" id="IPR053824">
    <property type="entry name" value="DUF7010"/>
</dbReference>
<sequence length="86" mass="8760">MASNASGHPAFIPVGICLVVGLHFFPLARLYDQRQYTATAALLTALAVVGFGLLLAGMAAESLRAVVGLGAALVLWGSALHVGTRG</sequence>
<reference evidence="2 3" key="1">
    <citation type="journal article" date="2016" name="Genome Announc.">
        <title>Complete Genome Sequence of Thiostrepton-Producing Streptomyces laurentii ATCC 31255.</title>
        <authorList>
            <person name="Doi K."/>
            <person name="Fujino Y."/>
            <person name="Nagayoshi Y."/>
            <person name="Ohshima T."/>
            <person name="Ogata S."/>
        </authorList>
    </citation>
    <scope>NUCLEOTIDE SEQUENCE [LARGE SCALE GENOMIC DNA]</scope>
    <source>
        <strain evidence="2 3">ATCC 31255</strain>
    </source>
</reference>
<keyword evidence="1" id="KW-1133">Transmembrane helix</keyword>
<dbReference type="Proteomes" id="UP000217676">
    <property type="component" value="Chromosome"/>
</dbReference>
<feature type="transmembrane region" description="Helical" evidence="1">
    <location>
        <begin position="65"/>
        <end position="83"/>
    </location>
</feature>
<feature type="transmembrane region" description="Helical" evidence="1">
    <location>
        <begin position="6"/>
        <end position="28"/>
    </location>
</feature>
<organism evidence="2 3">
    <name type="scientific">Streptomyces laurentii</name>
    <dbReference type="NCBI Taxonomy" id="39478"/>
    <lineage>
        <taxon>Bacteria</taxon>
        <taxon>Bacillati</taxon>
        <taxon>Actinomycetota</taxon>
        <taxon>Actinomycetes</taxon>
        <taxon>Kitasatosporales</taxon>
        <taxon>Streptomycetaceae</taxon>
        <taxon>Streptomyces</taxon>
    </lineage>
</organism>
<evidence type="ECO:0000313" key="3">
    <source>
        <dbReference type="Proteomes" id="UP000217676"/>
    </source>
</evidence>
<gene>
    <name evidence="2" type="ORF">SLA_5356</name>
</gene>
<keyword evidence="3" id="KW-1185">Reference proteome</keyword>
<evidence type="ECO:0000256" key="1">
    <source>
        <dbReference type="SAM" id="Phobius"/>
    </source>
</evidence>
<keyword evidence="1" id="KW-0812">Transmembrane</keyword>
<evidence type="ECO:0000313" key="2">
    <source>
        <dbReference type="EMBL" id="BAU86237.1"/>
    </source>
</evidence>
<keyword evidence="1" id="KW-0472">Membrane</keyword>
<dbReference type="EMBL" id="AP017424">
    <property type="protein sequence ID" value="BAU86237.1"/>
    <property type="molecule type" value="Genomic_DNA"/>
</dbReference>
<protein>
    <submittedName>
        <fullName evidence="2">Uncharacterized protein</fullName>
    </submittedName>
</protein>
<accession>A0A160P3P7</accession>